<accession>A0A9X2IZW7</accession>
<dbReference type="Proteomes" id="UP001139157">
    <property type="component" value="Unassembled WGS sequence"/>
</dbReference>
<dbReference type="AlphaFoldDB" id="A0A9X2IZW7"/>
<dbReference type="RefSeq" id="WP_251918055.1">
    <property type="nucleotide sequence ID" value="NZ_JAMRXG010000023.1"/>
</dbReference>
<dbReference type="EMBL" id="JAMRXG010000023">
    <property type="protein sequence ID" value="MCM6778552.1"/>
    <property type="molecule type" value="Genomic_DNA"/>
</dbReference>
<comment type="caution">
    <text evidence="1">The sequence shown here is derived from an EMBL/GenBank/DDBJ whole genome shotgun (WGS) entry which is preliminary data.</text>
</comment>
<proteinExistence type="predicted"/>
<gene>
    <name evidence="1" type="ORF">NDR86_34205</name>
</gene>
<keyword evidence="2" id="KW-1185">Reference proteome</keyword>
<organism evidence="1 2">
    <name type="scientific">Nocardia pulmonis</name>
    <dbReference type="NCBI Taxonomy" id="2951408"/>
    <lineage>
        <taxon>Bacteria</taxon>
        <taxon>Bacillati</taxon>
        <taxon>Actinomycetota</taxon>
        <taxon>Actinomycetes</taxon>
        <taxon>Mycobacteriales</taxon>
        <taxon>Nocardiaceae</taxon>
        <taxon>Nocardia</taxon>
    </lineage>
</organism>
<reference evidence="1" key="1">
    <citation type="submission" date="2022-06" db="EMBL/GenBank/DDBJ databases">
        <title>Novel species in genus nocardia.</title>
        <authorList>
            <person name="Li F."/>
        </authorList>
    </citation>
    <scope>NUCLEOTIDE SEQUENCE</scope>
    <source>
        <strain evidence="1">CDC141</strain>
    </source>
</reference>
<evidence type="ECO:0000313" key="2">
    <source>
        <dbReference type="Proteomes" id="UP001139157"/>
    </source>
</evidence>
<name>A0A9X2IZW7_9NOCA</name>
<protein>
    <submittedName>
        <fullName evidence="1">Uncharacterized protein</fullName>
    </submittedName>
</protein>
<evidence type="ECO:0000313" key="1">
    <source>
        <dbReference type="EMBL" id="MCM6778552.1"/>
    </source>
</evidence>
<sequence>MAVNPIPAVAGHTADHRYSLRDVVAAYGCDAVRTRITALHAAGCHRAARVIERELHQLNISQPRPGLC</sequence>